<dbReference type="EMBL" id="JADIKK010000008">
    <property type="protein sequence ID" value="MFK2877742.1"/>
    <property type="molecule type" value="Genomic_DNA"/>
</dbReference>
<feature type="transmembrane region" description="Helical" evidence="5">
    <location>
        <begin position="32"/>
        <end position="51"/>
    </location>
</feature>
<comment type="caution">
    <text evidence="7">The sequence shown here is derived from an EMBL/GenBank/DDBJ whole genome shotgun (WGS) entry which is preliminary data.</text>
</comment>
<protein>
    <submittedName>
        <fullName evidence="7">ABC transporter permease</fullName>
    </submittedName>
</protein>
<dbReference type="InterPro" id="IPR013525">
    <property type="entry name" value="ABC2_TM"/>
</dbReference>
<gene>
    <name evidence="7" type="ORF">ISP25_11740</name>
</gene>
<sequence length="401" mass="43309">MNAVASKARRAGAMLTVFLKEVRENLRDRRTVLSAFITGPLLGPVLFVMLINMQVSMQLDKIDKPLHVPVIGAQYAPHLLDALREGGIVSDAAVADPGQAVRKQDADVVLRIAADYGAAWRKGEPVQVEMFYDSSRQDTSSAVERVQKLVEAYARQQGAMRLVARGMSPGTAWPVLVAKRDQATPQSRAVLLFAMLPYFFVIALFIGGMPLAIDLTAGERERQSLEPLFANPVARWKILAGKLAAICAFSCASLAITLFAFAVVGQFIPAEKLGMELDLGWHFAGTVLLLMLPLVLLLASLQSLVAAFAKSYREAQTYVSLLMMVPAIPSALLAFLPIKAQSWMYAVPLLGQNLGIMQQLRGDGIAADQLMLCLAGTLAAALVAMGVTAQIYRSERLAISG</sequence>
<feature type="transmembrane region" description="Helical" evidence="5">
    <location>
        <begin position="280"/>
        <end position="306"/>
    </location>
</feature>
<dbReference type="Pfam" id="PF12698">
    <property type="entry name" value="ABC2_membrane_3"/>
    <property type="match status" value="1"/>
</dbReference>
<evidence type="ECO:0000313" key="8">
    <source>
        <dbReference type="Proteomes" id="UP001620339"/>
    </source>
</evidence>
<reference evidence="7 8" key="1">
    <citation type="submission" date="2020-10" db="EMBL/GenBank/DDBJ databases">
        <title>Phylogeny of dyella-like bacteria.</title>
        <authorList>
            <person name="Fu J."/>
        </authorList>
    </citation>
    <scope>NUCLEOTIDE SEQUENCE [LARGE SCALE GENOMIC DNA]</scope>
    <source>
        <strain evidence="7 8">KACC 19113</strain>
    </source>
</reference>
<keyword evidence="3 5" id="KW-1133">Transmembrane helix</keyword>
<evidence type="ECO:0000256" key="2">
    <source>
        <dbReference type="ARBA" id="ARBA00022692"/>
    </source>
</evidence>
<keyword evidence="4 5" id="KW-0472">Membrane</keyword>
<feature type="transmembrane region" description="Helical" evidence="5">
    <location>
        <begin position="369"/>
        <end position="392"/>
    </location>
</feature>
<keyword evidence="8" id="KW-1185">Reference proteome</keyword>
<evidence type="ECO:0000256" key="5">
    <source>
        <dbReference type="SAM" id="Phobius"/>
    </source>
</evidence>
<keyword evidence="2 5" id="KW-0812">Transmembrane</keyword>
<evidence type="ECO:0000313" key="7">
    <source>
        <dbReference type="EMBL" id="MFK2877742.1"/>
    </source>
</evidence>
<name>A0ABW8J6S5_9GAMM</name>
<proteinExistence type="predicted"/>
<feature type="transmembrane region" description="Helical" evidence="5">
    <location>
        <begin position="318"/>
        <end position="338"/>
    </location>
</feature>
<dbReference type="RefSeq" id="WP_192155602.1">
    <property type="nucleotide sequence ID" value="NZ_JADIKK010000008.1"/>
</dbReference>
<feature type="domain" description="ABC-2 type transporter transmembrane" evidence="6">
    <location>
        <begin position="41"/>
        <end position="383"/>
    </location>
</feature>
<dbReference type="PANTHER" id="PTHR43471">
    <property type="entry name" value="ABC TRANSPORTER PERMEASE"/>
    <property type="match status" value="1"/>
</dbReference>
<evidence type="ECO:0000256" key="4">
    <source>
        <dbReference type="ARBA" id="ARBA00023136"/>
    </source>
</evidence>
<evidence type="ECO:0000259" key="6">
    <source>
        <dbReference type="Pfam" id="PF12698"/>
    </source>
</evidence>
<feature type="transmembrane region" description="Helical" evidence="5">
    <location>
        <begin position="189"/>
        <end position="213"/>
    </location>
</feature>
<accession>A0ABW8J6S5</accession>
<comment type="subcellular location">
    <subcellularLocation>
        <location evidence="1">Membrane</location>
        <topology evidence="1">Multi-pass membrane protein</topology>
    </subcellularLocation>
</comment>
<dbReference type="PANTHER" id="PTHR43471:SF3">
    <property type="entry name" value="ABC TRANSPORTER PERMEASE PROTEIN NATB"/>
    <property type="match status" value="1"/>
</dbReference>
<organism evidence="7 8">
    <name type="scientific">Rhodanobacter hydrolyticus</name>
    <dbReference type="NCBI Taxonomy" id="2250595"/>
    <lineage>
        <taxon>Bacteria</taxon>
        <taxon>Pseudomonadati</taxon>
        <taxon>Pseudomonadota</taxon>
        <taxon>Gammaproteobacteria</taxon>
        <taxon>Lysobacterales</taxon>
        <taxon>Rhodanobacteraceae</taxon>
        <taxon>Rhodanobacter</taxon>
    </lineage>
</organism>
<evidence type="ECO:0000256" key="3">
    <source>
        <dbReference type="ARBA" id="ARBA00022989"/>
    </source>
</evidence>
<feature type="transmembrane region" description="Helical" evidence="5">
    <location>
        <begin position="243"/>
        <end position="268"/>
    </location>
</feature>
<evidence type="ECO:0000256" key="1">
    <source>
        <dbReference type="ARBA" id="ARBA00004141"/>
    </source>
</evidence>
<dbReference type="Proteomes" id="UP001620339">
    <property type="component" value="Unassembled WGS sequence"/>
</dbReference>